<dbReference type="RefSeq" id="WP_280835705.1">
    <property type="nucleotide sequence ID" value="NZ_JARXVE010000015.1"/>
</dbReference>
<dbReference type="SUPFAM" id="SSF57829">
    <property type="entry name" value="Zn-binding ribosomal proteins"/>
    <property type="match status" value="1"/>
</dbReference>
<comment type="caution">
    <text evidence="6">The sequence shown here is derived from an EMBL/GenBank/DDBJ whole genome shotgun (WGS) entry which is preliminary data.</text>
</comment>
<organism evidence="6 7">
    <name type="scientific">Mycolicibacterium frederiksbergense</name>
    <dbReference type="NCBI Taxonomy" id="117567"/>
    <lineage>
        <taxon>Bacteria</taxon>
        <taxon>Bacillati</taxon>
        <taxon>Actinomycetota</taxon>
        <taxon>Actinomycetes</taxon>
        <taxon>Mycobacteriales</taxon>
        <taxon>Mycobacteriaceae</taxon>
        <taxon>Mycolicibacterium</taxon>
    </lineage>
</organism>
<keyword evidence="2 5" id="KW-0689">Ribosomal protein</keyword>
<comment type="similarity">
    <text evidence="1 5">Belongs to the bacterial ribosomal protein bL32 family.</text>
</comment>
<evidence type="ECO:0000256" key="5">
    <source>
        <dbReference type="HAMAP-Rule" id="MF_00340"/>
    </source>
</evidence>
<dbReference type="InterPro" id="IPR011332">
    <property type="entry name" value="Ribosomal_zn-bd"/>
</dbReference>
<proteinExistence type="inferred from homology"/>
<keyword evidence="7" id="KW-1185">Reference proteome</keyword>
<dbReference type="GO" id="GO:0005840">
    <property type="term" value="C:ribosome"/>
    <property type="evidence" value="ECO:0007669"/>
    <property type="project" value="UniProtKB-KW"/>
</dbReference>
<dbReference type="HAMAP" id="MF_00340">
    <property type="entry name" value="Ribosomal_bL32"/>
    <property type="match status" value="1"/>
</dbReference>
<evidence type="ECO:0000256" key="1">
    <source>
        <dbReference type="ARBA" id="ARBA00008560"/>
    </source>
</evidence>
<dbReference type="Proteomes" id="UP001160130">
    <property type="component" value="Unassembled WGS sequence"/>
</dbReference>
<sequence>MAVPKRRMSRANTRSRRAQWKAEATGLVTVNVAGQARKVPRRLLKAARLGLVDLDKR</sequence>
<evidence type="ECO:0000256" key="3">
    <source>
        <dbReference type="ARBA" id="ARBA00023274"/>
    </source>
</evidence>
<evidence type="ECO:0000313" key="7">
    <source>
        <dbReference type="Proteomes" id="UP001160130"/>
    </source>
</evidence>
<name>A0ABT6L863_9MYCO</name>
<accession>A0ABT6L863</accession>
<evidence type="ECO:0000256" key="2">
    <source>
        <dbReference type="ARBA" id="ARBA00022980"/>
    </source>
</evidence>
<protein>
    <recommendedName>
        <fullName evidence="4 5">Large ribosomal subunit protein bL32</fullName>
    </recommendedName>
</protein>
<evidence type="ECO:0000313" key="6">
    <source>
        <dbReference type="EMBL" id="MDH6199148.1"/>
    </source>
</evidence>
<evidence type="ECO:0000256" key="4">
    <source>
        <dbReference type="ARBA" id="ARBA00035178"/>
    </source>
</evidence>
<keyword evidence="3 5" id="KW-0687">Ribonucleoprotein</keyword>
<dbReference type="NCBIfam" id="TIGR01031">
    <property type="entry name" value="rpmF_bact"/>
    <property type="match status" value="1"/>
</dbReference>
<dbReference type="Pfam" id="PF01783">
    <property type="entry name" value="Ribosomal_L32p"/>
    <property type="match status" value="1"/>
</dbReference>
<gene>
    <name evidence="5" type="primary">rpmF</name>
    <name evidence="6" type="ORF">M2272_005816</name>
</gene>
<dbReference type="EMBL" id="JARXVE010000015">
    <property type="protein sequence ID" value="MDH6199148.1"/>
    <property type="molecule type" value="Genomic_DNA"/>
</dbReference>
<dbReference type="InterPro" id="IPR002677">
    <property type="entry name" value="Ribosomal_bL32"/>
</dbReference>
<reference evidence="6 7" key="1">
    <citation type="submission" date="2023-04" db="EMBL/GenBank/DDBJ databases">
        <title>Forest soil microbial communities from Buena Vista Peninsula, Colon Province, Panama.</title>
        <authorList>
            <person name="Bouskill N."/>
        </authorList>
    </citation>
    <scope>NUCLEOTIDE SEQUENCE [LARGE SCALE GENOMIC DNA]</scope>
    <source>
        <strain evidence="6 7">AC80</strain>
    </source>
</reference>